<dbReference type="RefSeq" id="WP_072576048.1">
    <property type="nucleotide sequence ID" value="NZ_LWHB01000046.1"/>
</dbReference>
<dbReference type="EMBL" id="UHIC01000001">
    <property type="protein sequence ID" value="SUO93025.1"/>
    <property type="molecule type" value="Genomic_DNA"/>
</dbReference>
<name>A0A380MK55_9GAMM</name>
<protein>
    <submittedName>
        <fullName evidence="1">Uncharacterized protein</fullName>
    </submittedName>
</protein>
<proteinExistence type="predicted"/>
<organism evidence="1 2">
    <name type="scientific">Suttonella ornithocola</name>
    <dbReference type="NCBI Taxonomy" id="279832"/>
    <lineage>
        <taxon>Bacteria</taxon>
        <taxon>Pseudomonadati</taxon>
        <taxon>Pseudomonadota</taxon>
        <taxon>Gammaproteobacteria</taxon>
        <taxon>Cardiobacteriales</taxon>
        <taxon>Cardiobacteriaceae</taxon>
        <taxon>Suttonella</taxon>
    </lineage>
</organism>
<evidence type="ECO:0000313" key="2">
    <source>
        <dbReference type="Proteomes" id="UP000254601"/>
    </source>
</evidence>
<reference evidence="1 2" key="1">
    <citation type="submission" date="2018-06" db="EMBL/GenBank/DDBJ databases">
        <authorList>
            <consortium name="Pathogen Informatics"/>
            <person name="Doyle S."/>
        </authorList>
    </citation>
    <scope>NUCLEOTIDE SEQUENCE [LARGE SCALE GENOMIC DNA]</scope>
    <source>
        <strain evidence="1 2">NCTC13337</strain>
    </source>
</reference>
<accession>A0A380MK55</accession>
<sequence>MNPQITFPNTRGKDTALYALDYQRALLSCLSNSIDGSTVDIEHWQHTLNLCSSLAHTAFNALKSGGEA</sequence>
<dbReference type="AlphaFoldDB" id="A0A380MK55"/>
<evidence type="ECO:0000313" key="1">
    <source>
        <dbReference type="EMBL" id="SUO93025.1"/>
    </source>
</evidence>
<dbReference type="Proteomes" id="UP000254601">
    <property type="component" value="Unassembled WGS sequence"/>
</dbReference>
<gene>
    <name evidence="1" type="ORF">NCTC13337_00020</name>
</gene>
<keyword evidence="2" id="KW-1185">Reference proteome</keyword>